<dbReference type="Proteomes" id="UP001152797">
    <property type="component" value="Unassembled WGS sequence"/>
</dbReference>
<gene>
    <name evidence="2" type="ORF">C1SCF055_LOCUS32734</name>
</gene>
<sequence>MAPIAMTQVMKLNSRDWPALSVEAEWELVDSNHAMAMVAFPDENSEEPMTWAARLLGAQCAHKIAHSEKMQKVIKEKSPVESLETLDVESIPGSLALEDPFPDPKELAREARSKHVAKGCGQTIRSNTQCQWTTVVAEEDEDASHLQMLRKTPVRVKGSGKCQVKDTKGKTIKKKDTKDAKASQEKDDKIKPKEHPQIKEQTSRIDIREGLSIMGFA</sequence>
<organism evidence="2">
    <name type="scientific">Cladocopium goreaui</name>
    <dbReference type="NCBI Taxonomy" id="2562237"/>
    <lineage>
        <taxon>Eukaryota</taxon>
        <taxon>Sar</taxon>
        <taxon>Alveolata</taxon>
        <taxon>Dinophyceae</taxon>
        <taxon>Suessiales</taxon>
        <taxon>Symbiodiniaceae</taxon>
        <taxon>Cladocopium</taxon>
    </lineage>
</organism>
<evidence type="ECO:0000313" key="3">
    <source>
        <dbReference type="EMBL" id="CAL1160538.1"/>
    </source>
</evidence>
<dbReference type="EMBL" id="CAMXCT030003981">
    <property type="protein sequence ID" value="CAL4794475.1"/>
    <property type="molecule type" value="Genomic_DNA"/>
</dbReference>
<dbReference type="EMBL" id="CAMXCT020003981">
    <property type="protein sequence ID" value="CAL1160538.1"/>
    <property type="molecule type" value="Genomic_DNA"/>
</dbReference>
<name>A0A9P1DC57_9DINO</name>
<comment type="caution">
    <text evidence="2">The sequence shown here is derived from an EMBL/GenBank/DDBJ whole genome shotgun (WGS) entry which is preliminary data.</text>
</comment>
<accession>A0A9P1DC57</accession>
<reference evidence="3" key="2">
    <citation type="submission" date="2024-04" db="EMBL/GenBank/DDBJ databases">
        <authorList>
            <person name="Chen Y."/>
            <person name="Shah S."/>
            <person name="Dougan E. K."/>
            <person name="Thang M."/>
            <person name="Chan C."/>
        </authorList>
    </citation>
    <scope>NUCLEOTIDE SEQUENCE [LARGE SCALE GENOMIC DNA]</scope>
</reference>
<feature type="region of interest" description="Disordered" evidence="1">
    <location>
        <begin position="154"/>
        <end position="206"/>
    </location>
</feature>
<dbReference type="EMBL" id="CAMXCT010003981">
    <property type="protein sequence ID" value="CAI4007163.1"/>
    <property type="molecule type" value="Genomic_DNA"/>
</dbReference>
<evidence type="ECO:0000313" key="5">
    <source>
        <dbReference type="Proteomes" id="UP001152797"/>
    </source>
</evidence>
<proteinExistence type="predicted"/>
<protein>
    <submittedName>
        <fullName evidence="4">Pentatricopeptide repeat-containing protein, chloroplastic</fullName>
    </submittedName>
</protein>
<evidence type="ECO:0000313" key="2">
    <source>
        <dbReference type="EMBL" id="CAI4007163.1"/>
    </source>
</evidence>
<reference evidence="2" key="1">
    <citation type="submission" date="2022-10" db="EMBL/GenBank/DDBJ databases">
        <authorList>
            <person name="Chen Y."/>
            <person name="Dougan E. K."/>
            <person name="Chan C."/>
            <person name="Rhodes N."/>
            <person name="Thang M."/>
        </authorList>
    </citation>
    <scope>NUCLEOTIDE SEQUENCE</scope>
</reference>
<evidence type="ECO:0000313" key="4">
    <source>
        <dbReference type="EMBL" id="CAL4794475.1"/>
    </source>
</evidence>
<dbReference type="AlphaFoldDB" id="A0A9P1DC57"/>
<feature type="compositionally biased region" description="Basic and acidic residues" evidence="1">
    <location>
        <begin position="163"/>
        <end position="206"/>
    </location>
</feature>
<keyword evidence="5" id="KW-1185">Reference proteome</keyword>
<dbReference type="OrthoDB" id="424663at2759"/>
<evidence type="ECO:0000256" key="1">
    <source>
        <dbReference type="SAM" id="MobiDB-lite"/>
    </source>
</evidence>